<gene>
    <name evidence="2" type="ORF">R77564_03743</name>
</gene>
<evidence type="ECO:0000256" key="1">
    <source>
        <dbReference type="SAM" id="SignalP"/>
    </source>
</evidence>
<dbReference type="Proteomes" id="UP001189792">
    <property type="component" value="Unassembled WGS sequence"/>
</dbReference>
<dbReference type="EMBL" id="CAUDLI010000008">
    <property type="protein sequence ID" value="CAJ0893805.1"/>
    <property type="molecule type" value="Genomic_DNA"/>
</dbReference>
<sequence length="128" mass="13515">MVNSKKSNAVCAAMLAATAFLGACTSLPPMQDPQTYTTMNCEALSRERAAVEANKNYHEDNSSFGFIDLLGAVAEGLAMGAGNASLASQQHAANAQLQQSHDSSKETADAYARRTELLDKVSAVRKCS</sequence>
<name>A0ABM9KZM5_9RALS</name>
<evidence type="ECO:0000313" key="3">
    <source>
        <dbReference type="Proteomes" id="UP001189792"/>
    </source>
</evidence>
<reference evidence="2 3" key="1">
    <citation type="submission" date="2023-07" db="EMBL/GenBank/DDBJ databases">
        <authorList>
            <person name="Peeters C."/>
        </authorList>
    </citation>
    <scope>NUCLEOTIDE SEQUENCE [LARGE SCALE GENOMIC DNA]</scope>
    <source>
        <strain evidence="2 3">LMG 32965</strain>
    </source>
</reference>
<accession>A0ABM9KZM5</accession>
<comment type="caution">
    <text evidence="2">The sequence shown here is derived from an EMBL/GenBank/DDBJ whole genome shotgun (WGS) entry which is preliminary data.</text>
</comment>
<proteinExistence type="predicted"/>
<feature type="signal peptide" evidence="1">
    <location>
        <begin position="1"/>
        <end position="22"/>
    </location>
</feature>
<organism evidence="2 3">
    <name type="scientific">Ralstonia flatus</name>
    <dbReference type="NCBI Taxonomy" id="3058601"/>
    <lineage>
        <taxon>Bacteria</taxon>
        <taxon>Pseudomonadati</taxon>
        <taxon>Pseudomonadota</taxon>
        <taxon>Betaproteobacteria</taxon>
        <taxon>Burkholderiales</taxon>
        <taxon>Burkholderiaceae</taxon>
        <taxon>Ralstonia</taxon>
    </lineage>
</organism>
<keyword evidence="3" id="KW-1185">Reference proteome</keyword>
<dbReference type="PROSITE" id="PS51257">
    <property type="entry name" value="PROKAR_LIPOPROTEIN"/>
    <property type="match status" value="1"/>
</dbReference>
<evidence type="ECO:0008006" key="4">
    <source>
        <dbReference type="Google" id="ProtNLM"/>
    </source>
</evidence>
<protein>
    <recommendedName>
        <fullName evidence="4">Lipoprotein</fullName>
    </recommendedName>
</protein>
<feature type="chain" id="PRO_5045232935" description="Lipoprotein" evidence="1">
    <location>
        <begin position="23"/>
        <end position="128"/>
    </location>
</feature>
<dbReference type="RefSeq" id="WP_206274053.1">
    <property type="nucleotide sequence ID" value="NZ_CAUDLI010000008.1"/>
</dbReference>
<keyword evidence="1" id="KW-0732">Signal</keyword>
<evidence type="ECO:0000313" key="2">
    <source>
        <dbReference type="EMBL" id="CAJ0893805.1"/>
    </source>
</evidence>